<evidence type="ECO:0000256" key="2">
    <source>
        <dbReference type="ARBA" id="ARBA00023315"/>
    </source>
</evidence>
<dbReference type="SUPFAM" id="SSF55729">
    <property type="entry name" value="Acyl-CoA N-acyltransferases (Nat)"/>
    <property type="match status" value="1"/>
</dbReference>
<evidence type="ECO:0000256" key="1">
    <source>
        <dbReference type="ARBA" id="ARBA00022679"/>
    </source>
</evidence>
<evidence type="ECO:0000313" key="4">
    <source>
        <dbReference type="EMBL" id="MBZ2197059.1"/>
    </source>
</evidence>
<reference evidence="4 5" key="1">
    <citation type="submission" date="2021-04" db="EMBL/GenBank/DDBJ databases">
        <title>Ruania sp. nov., isolated from sandy soil of mangrove forest.</title>
        <authorList>
            <person name="Ge X."/>
            <person name="Huang R."/>
            <person name="Liu W."/>
        </authorList>
    </citation>
    <scope>NUCLEOTIDE SEQUENCE [LARGE SCALE GENOMIC DNA]</scope>
    <source>
        <strain evidence="4 5">N2-46</strain>
    </source>
</reference>
<evidence type="ECO:0000259" key="3">
    <source>
        <dbReference type="PROSITE" id="PS51186"/>
    </source>
</evidence>
<name>A0ABS7S9N9_9MICO</name>
<evidence type="ECO:0000313" key="5">
    <source>
        <dbReference type="Proteomes" id="UP000826651"/>
    </source>
</evidence>
<dbReference type="Pfam" id="PF00583">
    <property type="entry name" value="Acetyltransf_1"/>
    <property type="match status" value="1"/>
</dbReference>
<dbReference type="InterPro" id="IPR050832">
    <property type="entry name" value="Bact_Acetyltransf"/>
</dbReference>
<comment type="caution">
    <text evidence="4">The sequence shown here is derived from an EMBL/GenBank/DDBJ whole genome shotgun (WGS) entry which is preliminary data.</text>
</comment>
<dbReference type="InterPro" id="IPR016181">
    <property type="entry name" value="Acyl_CoA_acyltransferase"/>
</dbReference>
<keyword evidence="2" id="KW-0012">Acyltransferase</keyword>
<protein>
    <submittedName>
        <fullName evidence="4">GNAT family N-acetyltransferase</fullName>
    </submittedName>
</protein>
<keyword evidence="5" id="KW-1185">Reference proteome</keyword>
<dbReference type="PROSITE" id="PS51186">
    <property type="entry name" value="GNAT"/>
    <property type="match status" value="1"/>
</dbReference>
<dbReference type="EMBL" id="JAGSHT010000012">
    <property type="protein sequence ID" value="MBZ2197059.1"/>
    <property type="molecule type" value="Genomic_DNA"/>
</dbReference>
<sequence>MHELTQTVWGGRSYFVMPSLESCRAWVRESDPALFLLASTSDGLAGYVAAFEQEGELVIDDIQVGPAQRRQGIGTFLLARILAEARRRRIGRVHLETEGDDPVGARAFYERLGFSSAADDLRFRKSVALTTAELLGGSPPEGNGSFESE</sequence>
<dbReference type="PANTHER" id="PTHR43877">
    <property type="entry name" value="AMINOALKYLPHOSPHONATE N-ACETYLTRANSFERASE-RELATED-RELATED"/>
    <property type="match status" value="1"/>
</dbReference>
<proteinExistence type="predicted"/>
<dbReference type="Gene3D" id="3.40.630.30">
    <property type="match status" value="1"/>
</dbReference>
<dbReference type="RefSeq" id="WP_223406474.1">
    <property type="nucleotide sequence ID" value="NZ_JAGSHT010000012.1"/>
</dbReference>
<keyword evidence="1" id="KW-0808">Transferase</keyword>
<feature type="domain" description="N-acetyltransferase" evidence="3">
    <location>
        <begin position="1"/>
        <end position="136"/>
    </location>
</feature>
<accession>A0ABS7S9N9</accession>
<dbReference type="Proteomes" id="UP000826651">
    <property type="component" value="Unassembled WGS sequence"/>
</dbReference>
<organism evidence="4 5">
    <name type="scientific">Occultella gossypii</name>
    <dbReference type="NCBI Taxonomy" id="2800820"/>
    <lineage>
        <taxon>Bacteria</taxon>
        <taxon>Bacillati</taxon>
        <taxon>Actinomycetota</taxon>
        <taxon>Actinomycetes</taxon>
        <taxon>Micrococcales</taxon>
        <taxon>Ruaniaceae</taxon>
        <taxon>Occultella</taxon>
    </lineage>
</organism>
<gene>
    <name evidence="4" type="ORF">KCQ71_12905</name>
</gene>
<dbReference type="CDD" id="cd04301">
    <property type="entry name" value="NAT_SF"/>
    <property type="match status" value="1"/>
</dbReference>
<dbReference type="InterPro" id="IPR000182">
    <property type="entry name" value="GNAT_dom"/>
</dbReference>